<accession>A0ABV2SU91</accession>
<protein>
    <submittedName>
        <fullName evidence="1">Uncharacterized protein</fullName>
    </submittedName>
</protein>
<dbReference type="RefSeq" id="WP_354614450.1">
    <property type="nucleotide sequence ID" value="NZ_JBEXAE010000002.1"/>
</dbReference>
<evidence type="ECO:0000313" key="2">
    <source>
        <dbReference type="Proteomes" id="UP001549799"/>
    </source>
</evidence>
<evidence type="ECO:0000313" key="1">
    <source>
        <dbReference type="EMBL" id="MET6990060.1"/>
    </source>
</evidence>
<sequence>MTREIKVKENEKRAIKFDDTAFNSAMQSYKDKLHLEEQIIQEIKSVLGNETNIPSELFSDLMPNVYGLIEDKYKKENTLSLNGLKLAGLMDINLEKIKSLSAKHYPQKDILEPVKEDFTKYATTKEQIARLELAESMLNLVGVAEDNGLRSIPFHVQSSFSPSPIYFDRYSNKFEPNLFYIYNSFR</sequence>
<dbReference type="EMBL" id="JBEXAE010000002">
    <property type="protein sequence ID" value="MET6990060.1"/>
    <property type="molecule type" value="Genomic_DNA"/>
</dbReference>
<organism evidence="1 2">
    <name type="scientific">Sediminicola arcticus</name>
    <dbReference type="NCBI Taxonomy" id="1574308"/>
    <lineage>
        <taxon>Bacteria</taxon>
        <taxon>Pseudomonadati</taxon>
        <taxon>Bacteroidota</taxon>
        <taxon>Flavobacteriia</taxon>
        <taxon>Flavobacteriales</taxon>
        <taxon>Flavobacteriaceae</taxon>
        <taxon>Sediminicola</taxon>
    </lineage>
</organism>
<name>A0ABV2SU91_9FLAO</name>
<comment type="caution">
    <text evidence="1">The sequence shown here is derived from an EMBL/GenBank/DDBJ whole genome shotgun (WGS) entry which is preliminary data.</text>
</comment>
<reference evidence="1 2" key="1">
    <citation type="submission" date="2024-07" db="EMBL/GenBank/DDBJ databases">
        <title>The genome sequence of type strain Sediminicola arcticus GDMCC 1.2805.</title>
        <authorList>
            <person name="Liu Y."/>
        </authorList>
    </citation>
    <scope>NUCLEOTIDE SEQUENCE [LARGE SCALE GENOMIC DNA]</scope>
    <source>
        <strain evidence="1 2">GDMCC 1.2805</strain>
    </source>
</reference>
<gene>
    <name evidence="1" type="ORF">ABXZ36_05315</name>
</gene>
<proteinExistence type="predicted"/>
<dbReference type="Proteomes" id="UP001549799">
    <property type="component" value="Unassembled WGS sequence"/>
</dbReference>
<keyword evidence="2" id="KW-1185">Reference proteome</keyword>